<dbReference type="EMBL" id="MHKK01000035">
    <property type="protein sequence ID" value="OGY89416.1"/>
    <property type="molecule type" value="Genomic_DNA"/>
</dbReference>
<comment type="caution">
    <text evidence="2">The sequence shown here is derived from an EMBL/GenBank/DDBJ whole genome shotgun (WGS) entry which is preliminary data.</text>
</comment>
<proteinExistence type="predicted"/>
<evidence type="ECO:0000313" key="2">
    <source>
        <dbReference type="EMBL" id="OGY89416.1"/>
    </source>
</evidence>
<evidence type="ECO:0000313" key="3">
    <source>
        <dbReference type="Proteomes" id="UP000177817"/>
    </source>
</evidence>
<accession>A0A1G2BL51</accession>
<name>A0A1G2BL51_9BACT</name>
<feature type="region of interest" description="Disordered" evidence="1">
    <location>
        <begin position="40"/>
        <end position="59"/>
    </location>
</feature>
<gene>
    <name evidence="2" type="ORF">A2677_00865</name>
</gene>
<evidence type="ECO:0000256" key="1">
    <source>
        <dbReference type="SAM" id="MobiDB-lite"/>
    </source>
</evidence>
<dbReference type="Proteomes" id="UP000177817">
    <property type="component" value="Unassembled WGS sequence"/>
</dbReference>
<reference evidence="2 3" key="1">
    <citation type="journal article" date="2016" name="Nat. Commun.">
        <title>Thousands of microbial genomes shed light on interconnected biogeochemical processes in an aquifer system.</title>
        <authorList>
            <person name="Anantharaman K."/>
            <person name="Brown C.T."/>
            <person name="Hug L.A."/>
            <person name="Sharon I."/>
            <person name="Castelle C.J."/>
            <person name="Probst A.J."/>
            <person name="Thomas B.C."/>
            <person name="Singh A."/>
            <person name="Wilkins M.J."/>
            <person name="Karaoz U."/>
            <person name="Brodie E.L."/>
            <person name="Williams K.H."/>
            <person name="Hubbard S.S."/>
            <person name="Banfield J.F."/>
        </authorList>
    </citation>
    <scope>NUCLEOTIDE SEQUENCE [LARGE SCALE GENOMIC DNA]</scope>
</reference>
<protein>
    <submittedName>
        <fullName evidence="2">Uncharacterized protein</fullName>
    </submittedName>
</protein>
<organism evidence="2 3">
    <name type="scientific">Candidatus Komeilibacteria bacterium RIFCSPHIGHO2_01_FULL_52_14</name>
    <dbReference type="NCBI Taxonomy" id="1798549"/>
    <lineage>
        <taxon>Bacteria</taxon>
        <taxon>Candidatus Komeiliibacteriota</taxon>
    </lineage>
</organism>
<dbReference type="AlphaFoldDB" id="A0A1G2BL51"/>
<sequence>MAESRRYAYIGMQEINFFGECISLPESRLIRATAHRKVEKEYPPSLKRRRDPPSPRSYRGCGGLLHTIRIDFVDTEELCEQKPKTPGGVLGEKRF</sequence>